<evidence type="ECO:0000259" key="2">
    <source>
        <dbReference type="Pfam" id="PF07715"/>
    </source>
</evidence>
<keyword evidence="1" id="KW-0998">Cell outer membrane</keyword>
<gene>
    <name evidence="3" type="ORF">BACOVA_00623</name>
</gene>
<comment type="caution">
    <text evidence="3">The sequence shown here is derived from an EMBL/GenBank/DDBJ whole genome shotgun (WGS) entry which is preliminary data.</text>
</comment>
<comment type="similarity">
    <text evidence="1">Belongs to the TonB-dependent receptor family.</text>
</comment>
<evidence type="ECO:0000313" key="3">
    <source>
        <dbReference type="EMBL" id="EDO13729.1"/>
    </source>
</evidence>
<dbReference type="GO" id="GO:0009279">
    <property type="term" value="C:cell outer membrane"/>
    <property type="evidence" value="ECO:0007669"/>
    <property type="project" value="UniProtKB-SubCell"/>
</dbReference>
<dbReference type="NCBIfam" id="TIGR04056">
    <property type="entry name" value="OMP_RagA_SusC"/>
    <property type="match status" value="1"/>
</dbReference>
<feature type="domain" description="TonB-dependent receptor plug" evidence="2">
    <location>
        <begin position="64"/>
        <end position="168"/>
    </location>
</feature>
<keyword evidence="1" id="KW-0812">Transmembrane</keyword>
<dbReference type="InterPro" id="IPR037066">
    <property type="entry name" value="Plug_dom_sf"/>
</dbReference>
<dbReference type="SUPFAM" id="SSF56935">
    <property type="entry name" value="Porins"/>
    <property type="match status" value="1"/>
</dbReference>
<proteinExistence type="inferred from homology"/>
<dbReference type="PROSITE" id="PS52016">
    <property type="entry name" value="TONB_DEPENDENT_REC_3"/>
    <property type="match status" value="1"/>
</dbReference>
<dbReference type="InterPro" id="IPR039426">
    <property type="entry name" value="TonB-dep_rcpt-like"/>
</dbReference>
<evidence type="ECO:0000256" key="1">
    <source>
        <dbReference type="PROSITE-ProRule" id="PRU01360"/>
    </source>
</evidence>
<dbReference type="Pfam" id="PF07715">
    <property type="entry name" value="Plug"/>
    <property type="match status" value="1"/>
</dbReference>
<reference evidence="4" key="2">
    <citation type="submission" date="2007-04" db="EMBL/GenBank/DDBJ databases">
        <title>Draft genome sequence of Bacteroides ovatus (ATCC 8483).</title>
        <authorList>
            <person name="Sudarsanam P."/>
            <person name="Ley R."/>
            <person name="Guruge J."/>
            <person name="Turnbaugh P.J."/>
            <person name="Mahowald M."/>
            <person name="Liep D."/>
            <person name="Gordon J."/>
        </authorList>
    </citation>
    <scope>NUCLEOTIDE SEQUENCE [LARGE SCALE GENOMIC DNA]</scope>
    <source>
        <strain evidence="4">ATCC 8483 / DSM 1896 / JCM 5824 / BCRC 10623 / CCUG 4943 / NCTC 11153</strain>
    </source>
</reference>
<dbReference type="InterPro" id="IPR012910">
    <property type="entry name" value="Plug_dom"/>
</dbReference>
<keyword evidence="1" id="KW-0813">Transport</keyword>
<dbReference type="InterPro" id="IPR023997">
    <property type="entry name" value="TonB-dep_OMP_SusC/RagA_CS"/>
</dbReference>
<accession>A0AAN3D9S8</accession>
<keyword evidence="1" id="KW-0472">Membrane</keyword>
<reference evidence="3 4" key="1">
    <citation type="submission" date="2007-03" db="EMBL/GenBank/DDBJ databases">
        <authorList>
            <person name="Fulton L."/>
            <person name="Clifton S."/>
            <person name="Fulton B."/>
            <person name="Xu J."/>
            <person name="Minx P."/>
            <person name="Pepin K.H."/>
            <person name="Johnson M."/>
            <person name="Thiruvilangam P."/>
            <person name="Bhonagiri V."/>
            <person name="Nash W.E."/>
            <person name="Mardis E.R."/>
            <person name="Wilson R.K."/>
        </authorList>
    </citation>
    <scope>NUCLEOTIDE SEQUENCE [LARGE SCALE GENOMIC DNA]</scope>
    <source>
        <strain evidence="4">ATCC 8483 / DSM 1896 / JCM 5824 / BCRC 10623 / CCUG 4943 / NCTC 11153</strain>
    </source>
</reference>
<dbReference type="EMBL" id="AAXF02000035">
    <property type="protein sequence ID" value="EDO13729.1"/>
    <property type="molecule type" value="Genomic_DNA"/>
</dbReference>
<dbReference type="Gene3D" id="2.170.130.10">
    <property type="entry name" value="TonB-dependent receptor, plug domain"/>
    <property type="match status" value="1"/>
</dbReference>
<sequence>MVNMFNQLKIKGMTIINSIYKGKRYAILLTTILTFYAPVLFAQHIADSALVEVANGQQPEWRRTSAISSIRGEDLMKTTSASLGNSLQGQLPGLTLLQQSGEPGYDFSIANLYLRGRTSYASGQKMLVYVDGFEAPIESLSTAEIESVTLLKDASALALYGMRGANGVLLVTTKKGCVSAPQVSIRLQTGIQQPLGVPDPINAYDYTTLYNQARVNDGLPRLYTPEELNAYQNNTDPYFYPNVNWKKAILNNTAPLSMADLSFKGGGDVVQYYVMMNLLQNIGFYKDTDKKRRENSNAYYASFNFRSNLNIQISKHLSTGLNFSGSVGNRSIPGGSSSANGLLGAIWRTAPNAFPVYNPDGSYGGNAAFTNPVGNIVSRGLYKENSRTFQLIFMPKYDLEKLTKGLSVSAGIAYNNYMADSSIKNQNYARYSLSKGAGGEVLYTPYGADSPLESDEGFRTDWSRLNFKAQLDYDRVFKQHQLTASIFFLSDLYQKYGSRDDIKYLNYAGRVTYSYNQKYIGEFAASYTGCDDYAPGKRYGFFPAFSAGWILSKENFMKNINWVEYLKLRASIGLVGNNQNENGRYLFDQTYSSNGSYFLGTGSSSTGGFRADMIANPDISWEKERVFNIGLDAVLLKGLSVEFDYFHKERYDILSQPYSTIPGFVGASYGDILPYMNVGKVKNQGFEGTIRYESSLKNNFNYYVETSAWYAKNEIVDMAEEVKLYDYQYRKGRSVNTPFVLVADGLYQESDFDSNGSLKSHLPVPQFGEVNPGDIKYIDKNGDGVVDSNDSYPVGYSNIPEWNYALKIGFEWKGIDVEALFHGVANRDIYLSGPLAYSFTDNGSASKLALDSWTPENPNASYPRLSTRTFENNYRISTYWKRNGNYFRMKNIRIGYTFPQSIARAIKLSRLYVYANASNLFTVSHLDGLADPESSSLITYPLTRSYNLGIKIDF</sequence>
<protein>
    <submittedName>
        <fullName evidence="3">TonB-linked outer membrane protein, SusC/RagA family</fullName>
    </submittedName>
</protein>
<organism evidence="3 4">
    <name type="scientific">Bacteroides ovatus (strain ATCC 8483 / DSM 1896 / JCM 5824 / BCRC 10623 / CCUG 4943 / NCTC 11153)</name>
    <dbReference type="NCBI Taxonomy" id="411476"/>
    <lineage>
        <taxon>Bacteria</taxon>
        <taxon>Pseudomonadati</taxon>
        <taxon>Bacteroidota</taxon>
        <taxon>Bacteroidia</taxon>
        <taxon>Bacteroidales</taxon>
        <taxon>Bacteroidaceae</taxon>
        <taxon>Bacteroides</taxon>
    </lineage>
</organism>
<name>A0AAN3D9S8_BACO1</name>
<comment type="subcellular location">
    <subcellularLocation>
        <location evidence="1">Cell outer membrane</location>
        <topology evidence="1">Multi-pass membrane protein</topology>
    </subcellularLocation>
</comment>
<dbReference type="NCBIfam" id="TIGR04057">
    <property type="entry name" value="SusC_RagA_signa"/>
    <property type="match status" value="1"/>
</dbReference>
<evidence type="ECO:0000313" key="4">
    <source>
        <dbReference type="Proteomes" id="UP000005475"/>
    </source>
</evidence>
<dbReference type="Proteomes" id="UP000005475">
    <property type="component" value="Unassembled WGS sequence"/>
</dbReference>
<dbReference type="InterPro" id="IPR023996">
    <property type="entry name" value="TonB-dep_OMP_SusC/RagA"/>
</dbReference>
<keyword evidence="1" id="KW-1134">Transmembrane beta strand</keyword>
<dbReference type="AlphaFoldDB" id="A0AAN3D9S8"/>